<dbReference type="Proteomes" id="UP000001217">
    <property type="component" value="Chromosome II"/>
</dbReference>
<accession>C3LV24</accession>
<dbReference type="KEGG" id="vcm:VCM66_A0459"/>
<sequence length="54" mass="5991">MKHLDLLACGDFETTAFSTLSAKSASSKTQKPTCEIWILKAACLMQMSLDFDDF</sequence>
<dbReference type="EMBL" id="CP001234">
    <property type="protein sequence ID" value="ACP07423.1"/>
    <property type="molecule type" value="Genomic_DNA"/>
</dbReference>
<proteinExistence type="predicted"/>
<dbReference type="KEGG" id="vcm:VCM66_A0359"/>
<organism evidence="1 3">
    <name type="scientific">Vibrio cholerae serotype O1 (strain M66-2)</name>
    <dbReference type="NCBI Taxonomy" id="579112"/>
    <lineage>
        <taxon>Bacteria</taxon>
        <taxon>Pseudomonadati</taxon>
        <taxon>Pseudomonadota</taxon>
        <taxon>Gammaproteobacteria</taxon>
        <taxon>Vibrionales</taxon>
        <taxon>Vibrionaceae</taxon>
        <taxon>Vibrio</taxon>
    </lineage>
</organism>
<reference evidence="1 3" key="1">
    <citation type="journal article" date="2008" name="PLoS ONE">
        <title>A recalibrated molecular clock and independent origins for the cholera pandemic clones.</title>
        <authorList>
            <person name="Feng L."/>
            <person name="Reeves P.R."/>
            <person name="Lan R."/>
            <person name="Ren Y."/>
            <person name="Gao C."/>
            <person name="Zhou Z."/>
            <person name="Ren Y."/>
            <person name="Cheng J."/>
            <person name="Wang W."/>
            <person name="Wang J."/>
            <person name="Qian W."/>
            <person name="Li D."/>
            <person name="Wang L."/>
        </authorList>
    </citation>
    <scope>NUCLEOTIDE SEQUENCE [LARGE SCALE GENOMIC DNA]</scope>
    <source>
        <strain evidence="1 3">M66-2</strain>
    </source>
</reference>
<dbReference type="AntiFam" id="ANF00048">
    <property type="entry name" value="Contained within repeat in Vibrio superintegron"/>
</dbReference>
<dbReference type="AlphaFoldDB" id="C3LV24"/>
<evidence type="ECO:0000313" key="2">
    <source>
        <dbReference type="EMBL" id="ACP07423.1"/>
    </source>
</evidence>
<evidence type="ECO:0000313" key="3">
    <source>
        <dbReference type="Proteomes" id="UP000001217"/>
    </source>
</evidence>
<gene>
    <name evidence="1" type="ordered locus">VCM66_A0359</name>
    <name evidence="2" type="ordered locus">VCM66_A0459</name>
</gene>
<name>C3LV24_VIBCM</name>
<dbReference type="EMBL" id="CP001234">
    <property type="protein sequence ID" value="ACP07329.1"/>
    <property type="molecule type" value="Genomic_DNA"/>
</dbReference>
<protein>
    <submittedName>
        <fullName evidence="1">Uncharacterized protein</fullName>
    </submittedName>
</protein>
<dbReference type="HOGENOM" id="CLU_215028_0_0_6"/>
<evidence type="ECO:0000313" key="1">
    <source>
        <dbReference type="EMBL" id="ACP07329.1"/>
    </source>
</evidence>